<dbReference type="InterPro" id="IPR003410">
    <property type="entry name" value="HYR_dom"/>
</dbReference>
<feature type="domain" description="HYR" evidence="3">
    <location>
        <begin position="293"/>
        <end position="376"/>
    </location>
</feature>
<keyword evidence="4" id="KW-1185">Reference proteome</keyword>
<dbReference type="OrthoDB" id="5948052at2759"/>
<evidence type="ECO:0000259" key="3">
    <source>
        <dbReference type="PROSITE" id="PS50825"/>
    </source>
</evidence>
<gene>
    <name evidence="5" type="primary">LOC110988492</name>
</gene>
<evidence type="ECO:0000256" key="1">
    <source>
        <dbReference type="ARBA" id="ARBA00022737"/>
    </source>
</evidence>
<dbReference type="AlphaFoldDB" id="A0A8B7ZS90"/>
<feature type="domain" description="HYR" evidence="3">
    <location>
        <begin position="214"/>
        <end position="291"/>
    </location>
</feature>
<reference evidence="5" key="1">
    <citation type="submission" date="2025-08" db="UniProtKB">
        <authorList>
            <consortium name="RefSeq"/>
        </authorList>
    </citation>
    <scope>IDENTIFICATION</scope>
</reference>
<feature type="domain" description="HYR" evidence="3">
    <location>
        <begin position="26"/>
        <end position="124"/>
    </location>
</feature>
<evidence type="ECO:0000256" key="2">
    <source>
        <dbReference type="SAM" id="SignalP"/>
    </source>
</evidence>
<dbReference type="KEGG" id="aplc:110988492"/>
<dbReference type="GeneID" id="110988492"/>
<dbReference type="RefSeq" id="XP_022107735.1">
    <property type="nucleotide sequence ID" value="XM_022252043.1"/>
</dbReference>
<accession>A0A8B7ZS90</accession>
<proteinExistence type="predicted"/>
<name>A0A8B7ZS90_ACAPL</name>
<protein>
    <submittedName>
        <fullName evidence="5">Hyalin-like</fullName>
    </submittedName>
</protein>
<feature type="domain" description="HYR" evidence="3">
    <location>
        <begin position="126"/>
        <end position="211"/>
    </location>
</feature>
<dbReference type="PANTHER" id="PTHR24273">
    <property type="entry name" value="FI04643P-RELATED"/>
    <property type="match status" value="1"/>
</dbReference>
<feature type="chain" id="PRO_5034891793" evidence="2">
    <location>
        <begin position="26"/>
        <end position="447"/>
    </location>
</feature>
<dbReference type="Pfam" id="PF02494">
    <property type="entry name" value="HYR"/>
    <property type="match status" value="3"/>
</dbReference>
<sequence length="447" mass="47682">MAANGYLVVAAVLLITALMIEPALSQDTVPPQIFNCLMDDLGGMTVSITSQTATATWTAPAAVNFQPGGTPTNPDSQSNVYSQFSGVTPFNYGFTTVRYLFIDNPPGSAQQNSAICSFFVRIGLVTDVVSPTVSNCPSDTTQFISSGQTSASVTWIEPTASDNNGVVRRSWRSHAPGFQFPPGSTEVFYQWIDPTNPNTPVECRFNVILSTLGTDATVPSLTCPNDVVANPTTGVATWIVPIPFDSSGISTTTPSHNPGDVFSEGFTDVTYSTVDNFNNRASCSFTVRRSPSTEQYVPVITSCPENIQQVLPAGSTSGSVTWPAVTAYDDSGHLRLLMQTYSSGASFPLGTTPVEYRYQDAAGKIARCVFTVGLTVQAADTTPPIITCPSSIGLVSRPAPLWCGLRFPISGLNDERPEQAGAKAPRAWIVTIRRTGVLQKLTDTLLD</sequence>
<dbReference type="PANTHER" id="PTHR24273:SF32">
    <property type="entry name" value="HYALIN"/>
    <property type="match status" value="1"/>
</dbReference>
<evidence type="ECO:0000313" key="5">
    <source>
        <dbReference type="RefSeq" id="XP_022107735.1"/>
    </source>
</evidence>
<dbReference type="Proteomes" id="UP000694845">
    <property type="component" value="Unplaced"/>
</dbReference>
<organism evidence="4 5">
    <name type="scientific">Acanthaster planci</name>
    <name type="common">Crown-of-thorns starfish</name>
    <dbReference type="NCBI Taxonomy" id="133434"/>
    <lineage>
        <taxon>Eukaryota</taxon>
        <taxon>Metazoa</taxon>
        <taxon>Echinodermata</taxon>
        <taxon>Eleutherozoa</taxon>
        <taxon>Asterozoa</taxon>
        <taxon>Asteroidea</taxon>
        <taxon>Valvatacea</taxon>
        <taxon>Valvatida</taxon>
        <taxon>Acanthasteridae</taxon>
        <taxon>Acanthaster</taxon>
    </lineage>
</organism>
<evidence type="ECO:0000313" key="4">
    <source>
        <dbReference type="Proteomes" id="UP000694845"/>
    </source>
</evidence>
<keyword evidence="1" id="KW-0677">Repeat</keyword>
<feature type="signal peptide" evidence="2">
    <location>
        <begin position="1"/>
        <end position="25"/>
    </location>
</feature>
<dbReference type="PROSITE" id="PS50825">
    <property type="entry name" value="HYR"/>
    <property type="match status" value="4"/>
</dbReference>
<dbReference type="OMA" id="AWIVTIR"/>
<keyword evidence="2" id="KW-0732">Signal</keyword>